<dbReference type="EMBL" id="ACEC01000035">
    <property type="protein sequence ID" value="EEG31408.1"/>
    <property type="molecule type" value="Genomic_DNA"/>
</dbReference>
<dbReference type="Proteomes" id="UP000003340">
    <property type="component" value="Unassembled WGS sequence"/>
</dbReference>
<comment type="caution">
    <text evidence="1">The sequence shown here is derived from an EMBL/GenBank/DDBJ whole genome shotgun (WGS) entry which is preliminary data.</text>
</comment>
<sequence>MFSFNPDAGITGTSIIKVGSFYFAQQAVGIIRNGGSCSQHPIN</sequence>
<evidence type="ECO:0000313" key="2">
    <source>
        <dbReference type="Proteomes" id="UP000003340"/>
    </source>
</evidence>
<name>C0EAU0_9FIRM</name>
<dbReference type="HOGENOM" id="CLU_3231820_0_0_9"/>
<evidence type="ECO:0000313" key="1">
    <source>
        <dbReference type="EMBL" id="EEG31408.1"/>
    </source>
</evidence>
<accession>C0EAU0</accession>
<reference evidence="1 2" key="1">
    <citation type="submission" date="2009-01" db="EMBL/GenBank/DDBJ databases">
        <authorList>
            <person name="Fulton L."/>
            <person name="Clifton S."/>
            <person name="Fulton B."/>
            <person name="Xu J."/>
            <person name="Minx P."/>
            <person name="Pepin K.H."/>
            <person name="Johnson M."/>
            <person name="Bhonagiri V."/>
            <person name="Nash W.E."/>
            <person name="Mardis E.R."/>
            <person name="Wilson R.K."/>
        </authorList>
    </citation>
    <scope>NUCLEOTIDE SEQUENCE [LARGE SCALE GENOMIC DNA]</scope>
    <source>
        <strain evidence="1 2">DSM 5476</strain>
    </source>
</reference>
<protein>
    <submittedName>
        <fullName evidence="1">Uncharacterized protein</fullName>
    </submittedName>
</protein>
<gene>
    <name evidence="1" type="ORF">CLOSTMETH_00954</name>
</gene>
<reference evidence="1 2" key="2">
    <citation type="submission" date="2009-02" db="EMBL/GenBank/DDBJ databases">
        <title>Draft genome sequence of Clostridium methylpentosum (DSM 5476).</title>
        <authorList>
            <person name="Sudarsanam P."/>
            <person name="Ley R."/>
            <person name="Guruge J."/>
            <person name="Turnbaugh P.J."/>
            <person name="Mahowald M."/>
            <person name="Liep D."/>
            <person name="Gordon J."/>
        </authorList>
    </citation>
    <scope>NUCLEOTIDE SEQUENCE [LARGE SCALE GENOMIC DNA]</scope>
    <source>
        <strain evidence="1 2">DSM 5476</strain>
    </source>
</reference>
<dbReference type="AlphaFoldDB" id="C0EAU0"/>
<organism evidence="1 2">
    <name type="scientific">[Clostridium] methylpentosum DSM 5476</name>
    <dbReference type="NCBI Taxonomy" id="537013"/>
    <lineage>
        <taxon>Bacteria</taxon>
        <taxon>Bacillati</taxon>
        <taxon>Bacillota</taxon>
        <taxon>Clostridia</taxon>
        <taxon>Eubacteriales</taxon>
        <taxon>Oscillospiraceae</taxon>
        <taxon>Oscillospiraceae incertae sedis</taxon>
    </lineage>
</organism>
<proteinExistence type="predicted"/>
<keyword evidence="2" id="KW-1185">Reference proteome</keyword>
<dbReference type="STRING" id="537013.CLOSTMETH_00954"/>